<reference evidence="3 4" key="1">
    <citation type="submission" date="2015-10" db="EMBL/GenBank/DDBJ databases">
        <authorList>
            <person name="Gilbert D.G."/>
        </authorList>
    </citation>
    <scope>NUCLEOTIDE SEQUENCE [LARGE SCALE GENOMIC DNA]</scope>
    <source>
        <strain evidence="3 4">NRRL B-16712</strain>
    </source>
</reference>
<organism evidence="3 4">
    <name type="scientific">Actinoplanes awajinensis subsp. mycoplanecinus</name>
    <dbReference type="NCBI Taxonomy" id="135947"/>
    <lineage>
        <taxon>Bacteria</taxon>
        <taxon>Bacillati</taxon>
        <taxon>Actinomycetota</taxon>
        <taxon>Actinomycetes</taxon>
        <taxon>Micromonosporales</taxon>
        <taxon>Micromonosporaceae</taxon>
        <taxon>Actinoplanes</taxon>
    </lineage>
</organism>
<accession>A0A101JB80</accession>
<evidence type="ECO:0000259" key="2">
    <source>
        <dbReference type="Pfam" id="PF20789"/>
    </source>
</evidence>
<evidence type="ECO:0000259" key="1">
    <source>
        <dbReference type="Pfam" id="PF13622"/>
    </source>
</evidence>
<dbReference type="EMBL" id="LLZH01000331">
    <property type="protein sequence ID" value="KUL23583.1"/>
    <property type="molecule type" value="Genomic_DNA"/>
</dbReference>
<keyword evidence="4" id="KW-1185">Reference proteome</keyword>
<dbReference type="InterPro" id="IPR049450">
    <property type="entry name" value="ACOT8-like_C"/>
</dbReference>
<dbReference type="InterPro" id="IPR029069">
    <property type="entry name" value="HotDog_dom_sf"/>
</dbReference>
<proteinExistence type="predicted"/>
<dbReference type="Pfam" id="PF13622">
    <property type="entry name" value="4HBT_3"/>
    <property type="match status" value="1"/>
</dbReference>
<evidence type="ECO:0008006" key="5">
    <source>
        <dbReference type="Google" id="ProtNLM"/>
    </source>
</evidence>
<dbReference type="Proteomes" id="UP000053244">
    <property type="component" value="Unassembled WGS sequence"/>
</dbReference>
<dbReference type="OrthoDB" id="1413770at2"/>
<feature type="domain" description="Acyl-CoA thioesterase-like C-terminal" evidence="2">
    <location>
        <begin position="149"/>
        <end position="274"/>
    </location>
</feature>
<gene>
    <name evidence="3" type="ORF">ADL15_46320</name>
</gene>
<evidence type="ECO:0000313" key="4">
    <source>
        <dbReference type="Proteomes" id="UP000053244"/>
    </source>
</evidence>
<dbReference type="InterPro" id="IPR042171">
    <property type="entry name" value="Acyl-CoA_hotdog"/>
</dbReference>
<dbReference type="Pfam" id="PF20789">
    <property type="entry name" value="4HBT_3C"/>
    <property type="match status" value="1"/>
</dbReference>
<comment type="caution">
    <text evidence="3">The sequence shown here is derived from an EMBL/GenBank/DDBJ whole genome shotgun (WGS) entry which is preliminary data.</text>
</comment>
<protein>
    <recommendedName>
        <fullName evidence="5">TesB-like acyl-CoA thioesterase 5</fullName>
    </recommendedName>
</protein>
<dbReference type="SUPFAM" id="SSF54637">
    <property type="entry name" value="Thioesterase/thiol ester dehydrase-isomerase"/>
    <property type="match status" value="2"/>
</dbReference>
<dbReference type="Gene3D" id="2.40.160.210">
    <property type="entry name" value="Acyl-CoA thioesterase, double hotdog domain"/>
    <property type="match status" value="1"/>
</dbReference>
<dbReference type="InterPro" id="IPR049449">
    <property type="entry name" value="TesB_ACOT8-like_N"/>
</dbReference>
<feature type="domain" description="Acyl-CoA thioesterase-like N-terminal HotDog" evidence="1">
    <location>
        <begin position="37"/>
        <end position="119"/>
    </location>
</feature>
<sequence length="278" mass="30105">MPRCPRTDDHDRSSVSDHPAFYLPVSDTEFTSTPATASPWDSALQHGGPPAALLARAIEYCEPVDAMPIARMTVDFLGGIPQGRIRTEARIVRPGKRVELVEAELWANDKLAVRASAWRIRRQPGTTAHVATPAVLPPPVPAPTPARFFDGVDEDWGYGHAIDWRFTTGDFDTLGPAKVWARAKIPLVEAEPTSGTQRLMLIADSANGLSGEMPMSEWLFIPPTLTVTVQREPDAEWLFLEAASTIGPDGTGIAQGSISDDKGLLCRIAQPLLVAPRG</sequence>
<evidence type="ECO:0000313" key="3">
    <source>
        <dbReference type="EMBL" id="KUL23583.1"/>
    </source>
</evidence>
<dbReference type="AlphaFoldDB" id="A0A101JB80"/>
<name>A0A101JB80_9ACTN</name>